<reference evidence="3 4" key="1">
    <citation type="submission" date="2018-03" db="EMBL/GenBank/DDBJ databases">
        <title>Genomic Encyclopedia of Archaeal and Bacterial Type Strains, Phase II (KMG-II): from individual species to whole genera.</title>
        <authorList>
            <person name="Goeker M."/>
        </authorList>
    </citation>
    <scope>NUCLEOTIDE SEQUENCE [LARGE SCALE GENOMIC DNA]</scope>
    <source>
        <strain evidence="3 4">DSM 44720</strain>
    </source>
</reference>
<dbReference type="Proteomes" id="UP000239494">
    <property type="component" value="Unassembled WGS sequence"/>
</dbReference>
<dbReference type="RefSeq" id="WP_106191535.1">
    <property type="nucleotide sequence ID" value="NZ_PVTF01000010.1"/>
</dbReference>
<dbReference type="InterPro" id="IPR051448">
    <property type="entry name" value="CdaR-like_regulators"/>
</dbReference>
<evidence type="ECO:0000259" key="1">
    <source>
        <dbReference type="Pfam" id="PF07905"/>
    </source>
</evidence>
<gene>
    <name evidence="3" type="ORF">CLV43_11057</name>
</gene>
<accession>A0A2T0SV06</accession>
<dbReference type="AlphaFoldDB" id="A0A2T0SV06"/>
<dbReference type="Gene3D" id="1.10.10.2840">
    <property type="entry name" value="PucR C-terminal helix-turn-helix domain"/>
    <property type="match status" value="1"/>
</dbReference>
<dbReference type="Pfam" id="PF13556">
    <property type="entry name" value="HTH_30"/>
    <property type="match status" value="1"/>
</dbReference>
<dbReference type="Pfam" id="PF07905">
    <property type="entry name" value="PucR"/>
    <property type="match status" value="1"/>
</dbReference>
<proteinExistence type="predicted"/>
<evidence type="ECO:0000313" key="3">
    <source>
        <dbReference type="EMBL" id="PRY37246.1"/>
    </source>
</evidence>
<dbReference type="EMBL" id="PVTF01000010">
    <property type="protein sequence ID" value="PRY37246.1"/>
    <property type="molecule type" value="Genomic_DNA"/>
</dbReference>
<feature type="domain" description="PucR C-terminal helix-turn-helix" evidence="2">
    <location>
        <begin position="388"/>
        <end position="444"/>
    </location>
</feature>
<dbReference type="InterPro" id="IPR042070">
    <property type="entry name" value="PucR_C-HTH_sf"/>
</dbReference>
<protein>
    <submittedName>
        <fullName evidence="3">Purine catabolism regulator</fullName>
    </submittedName>
</protein>
<name>A0A2T0SV06_9PSEU</name>
<dbReference type="OrthoDB" id="8450798at2"/>
<feature type="domain" description="Purine catabolism PurC-like" evidence="1">
    <location>
        <begin position="14"/>
        <end position="119"/>
    </location>
</feature>
<dbReference type="InterPro" id="IPR025736">
    <property type="entry name" value="PucR_C-HTH_dom"/>
</dbReference>
<dbReference type="InterPro" id="IPR012914">
    <property type="entry name" value="PucR_dom"/>
</dbReference>
<evidence type="ECO:0000259" key="2">
    <source>
        <dbReference type="Pfam" id="PF13556"/>
    </source>
</evidence>
<evidence type="ECO:0000313" key="4">
    <source>
        <dbReference type="Proteomes" id="UP000239494"/>
    </source>
</evidence>
<sequence length="446" mass="46584">MPLTLRSLVDDLRLPVLAGAAGLDRVVSWVHGTELVDPTPFLEGGELLLTTGLAVRRGFRGYVERLAAVGVVGLGFGTGLSHAVVPPGLVAAAARAGLPLLEVPRETPFIALSKAVSRAVAADEYAALTRAGEARRALTRAAVGRDGMAAVVRRLGQWVGARVVLLDPAGEPVHGFGRRPMPDLAPELARLRASGGLASSAFSADGGHVVAQVLGGRGRGFLVVVRDEPWDPADRDIVTTAASLLTLSLAQSDSARRRLRTAEFHLLAAGRVDLVPDLPDGPVRVVVVDGVEVEDVPGFAAEVDGHVVVVAQEVPVLPGALLGVSTPVGITAVGEGFRQALAALAVARRSVPEVHFADLAGAGLMSLLPDGAGRAFAESLLAPLSPELRETLRVWLAHHGQWDPAAARLGVHRHTLRNRVRKAEALLGRSLDVPGVRAELWLALCA</sequence>
<keyword evidence="4" id="KW-1185">Reference proteome</keyword>
<organism evidence="3 4">
    <name type="scientific">Umezawaea tangerina</name>
    <dbReference type="NCBI Taxonomy" id="84725"/>
    <lineage>
        <taxon>Bacteria</taxon>
        <taxon>Bacillati</taxon>
        <taxon>Actinomycetota</taxon>
        <taxon>Actinomycetes</taxon>
        <taxon>Pseudonocardiales</taxon>
        <taxon>Pseudonocardiaceae</taxon>
        <taxon>Umezawaea</taxon>
    </lineage>
</organism>
<dbReference type="PANTHER" id="PTHR33744">
    <property type="entry name" value="CARBOHYDRATE DIACID REGULATOR"/>
    <property type="match status" value="1"/>
</dbReference>
<comment type="caution">
    <text evidence="3">The sequence shown here is derived from an EMBL/GenBank/DDBJ whole genome shotgun (WGS) entry which is preliminary data.</text>
</comment>
<dbReference type="PANTHER" id="PTHR33744:SF1">
    <property type="entry name" value="DNA-BINDING TRANSCRIPTIONAL ACTIVATOR ADER"/>
    <property type="match status" value="1"/>
</dbReference>